<proteinExistence type="predicted"/>
<accession>F4Y3J3</accession>
<reference evidence="2" key="1">
    <citation type="journal article" date="2011" name="Proc. Natl. Acad. Sci. U.S.A.">
        <title>Genomic insights into the physiology and ecology of the marine filamentous cyanobacterium Lyngbya majuscula.</title>
        <authorList>
            <person name="Jones A.C."/>
            <person name="Monroe E.A."/>
            <person name="Podell S."/>
            <person name="Hess W.R."/>
            <person name="Klages S."/>
            <person name="Esquenazi E."/>
            <person name="Niessen S."/>
            <person name="Hoover H."/>
            <person name="Rothmann M."/>
            <person name="Lasken R.S."/>
            <person name="Yates J.R.III."/>
            <person name="Reinhardt R."/>
            <person name="Kube M."/>
            <person name="Burkart M.D."/>
            <person name="Allen E.E."/>
            <person name="Dorrestein P.C."/>
            <person name="Gerwick W.H."/>
            <person name="Gerwick L."/>
        </authorList>
    </citation>
    <scope>NUCLEOTIDE SEQUENCE [LARGE SCALE GENOMIC DNA]</scope>
    <source>
        <strain evidence="2">3L</strain>
    </source>
</reference>
<dbReference type="AlphaFoldDB" id="F4Y3J3"/>
<keyword evidence="2" id="KW-1185">Reference proteome</keyword>
<organism evidence="1 2">
    <name type="scientific">Moorena producens 3L</name>
    <dbReference type="NCBI Taxonomy" id="489825"/>
    <lineage>
        <taxon>Bacteria</taxon>
        <taxon>Bacillati</taxon>
        <taxon>Cyanobacteriota</taxon>
        <taxon>Cyanophyceae</taxon>
        <taxon>Coleofasciculales</taxon>
        <taxon>Coleofasciculaceae</taxon>
        <taxon>Moorena</taxon>
    </lineage>
</organism>
<evidence type="ECO:0000313" key="2">
    <source>
        <dbReference type="Proteomes" id="UP000003959"/>
    </source>
</evidence>
<protein>
    <submittedName>
        <fullName evidence="1">Uncharacterized protein</fullName>
    </submittedName>
</protein>
<evidence type="ECO:0000313" key="1">
    <source>
        <dbReference type="EMBL" id="EGJ28669.1"/>
    </source>
</evidence>
<gene>
    <name evidence="1" type="ORF">LYNGBM3L_71190</name>
</gene>
<sequence>MVVARERKTLKTHGLDRVPTKAPKLVFLVKGRAGHAQTLDDLFQYACGDQTAGYTCSN</sequence>
<dbReference type="EMBL" id="GL890973">
    <property type="protein sequence ID" value="EGJ28669.1"/>
    <property type="molecule type" value="Genomic_DNA"/>
</dbReference>
<dbReference type="HOGENOM" id="CLU_2974477_0_0_3"/>
<name>F4Y3J3_9CYAN</name>
<dbReference type="Proteomes" id="UP000003959">
    <property type="component" value="Unassembled WGS sequence"/>
</dbReference>